<feature type="region of interest" description="Disordered" evidence="1">
    <location>
        <begin position="637"/>
        <end position="670"/>
    </location>
</feature>
<dbReference type="Pfam" id="PF12825">
    <property type="entry name" value="DUF3818"/>
    <property type="match status" value="1"/>
</dbReference>
<feature type="domain" description="PX" evidence="2">
    <location>
        <begin position="180"/>
        <end position="380"/>
    </location>
</feature>
<accession>A0A423W8U6</accession>
<feature type="compositionally biased region" description="Basic and acidic residues" evidence="1">
    <location>
        <begin position="594"/>
        <end position="603"/>
    </location>
</feature>
<dbReference type="PANTHER" id="PTHR47185">
    <property type="entry name" value="PX DOMAIN-CONTAINING PROTEIN YPR097W"/>
    <property type="match status" value="1"/>
</dbReference>
<evidence type="ECO:0000313" key="4">
    <source>
        <dbReference type="EMBL" id="ROV99725.1"/>
    </source>
</evidence>
<dbReference type="InterPro" id="IPR047168">
    <property type="entry name" value="LEC1-like"/>
</dbReference>
<dbReference type="GO" id="GO:0035091">
    <property type="term" value="F:phosphatidylinositol binding"/>
    <property type="evidence" value="ECO:0007669"/>
    <property type="project" value="TreeGrafter"/>
</dbReference>
<dbReference type="Pfam" id="PF12828">
    <property type="entry name" value="PXB"/>
    <property type="match status" value="1"/>
</dbReference>
<reference evidence="4 5" key="1">
    <citation type="submission" date="2015-09" db="EMBL/GenBank/DDBJ databases">
        <title>Host preference determinants of Valsa canker pathogens revealed by comparative genomics.</title>
        <authorList>
            <person name="Yin Z."/>
            <person name="Huang L."/>
        </authorList>
    </citation>
    <scope>NUCLEOTIDE SEQUENCE [LARGE SCALE GENOMIC DNA]</scope>
    <source>
        <strain evidence="4 5">YSFL</strain>
    </source>
</reference>
<feature type="region of interest" description="Disordered" evidence="1">
    <location>
        <begin position="594"/>
        <end position="616"/>
    </location>
</feature>
<dbReference type="OrthoDB" id="2117459at2759"/>
<evidence type="ECO:0000313" key="5">
    <source>
        <dbReference type="Proteomes" id="UP000284375"/>
    </source>
</evidence>
<evidence type="ECO:0008006" key="6">
    <source>
        <dbReference type="Google" id="ProtNLM"/>
    </source>
</evidence>
<feature type="domain" description="PX-associated" evidence="3">
    <location>
        <begin position="6"/>
        <end position="133"/>
    </location>
</feature>
<evidence type="ECO:0000256" key="1">
    <source>
        <dbReference type="SAM" id="MobiDB-lite"/>
    </source>
</evidence>
<dbReference type="InterPro" id="IPR024554">
    <property type="entry name" value="LEC1-like_C"/>
</dbReference>
<dbReference type="PANTHER" id="PTHR47185:SF2">
    <property type="entry name" value="FUNGAL PROTEIN"/>
    <property type="match status" value="1"/>
</dbReference>
<protein>
    <recommendedName>
        <fullName evidence="6">DUF3818 domain-containing protein</fullName>
    </recommendedName>
</protein>
<sequence>MASEASSTLTSTQLHALLDILSHNETYREAESFKYPHAVREYGYPFNYEASQGGPPSYKPESSSPLLQLLLTRCILTVPGMGDLPSDFWYRKFQGIMTGLADADFSESYDKGTLGTRKTLATLASVVHAAVTRGILGGVAKGQGNIDLKSAKYDTTQASELERAWDECVHELVHGNLADDIFDHFTKTDDLEALSPAVKAAADYAILHLASLLQHILVFSSEGQYLVKLIQNVHNLVPYAMVRQTLRIGNAATMLGGMMRIFLAKMSVGAVTNFLGWTKDADDGMNLMQRIISLVLSWDATDFRKQAEKVESSKDRPSKEHIAALREHIAGPREVHELLRSVSMAEQKSIIVVILEFKNPHLMASLSESQHAQCLEWYSAQLSVRDREELIKTFCKAQPDYLTEVMRDAVATYEPYIRGIHSSMDLRPHVTALETFLNDLLETSKPKQVKNDSGGMWKKFGGVTSKAGNNSNSVETRPPSVEEFVAFLNRNRGFLYRYLHEFAKSCAGIREKFRYWAKESVKNFRNESDTAFDATKPRPGAAGAMSATLQEMFARLTPETQQSVLASVNSHATYLSNLESLSSQRMQRVLDAMKNSEKDDSQKTKPQTGSDDVAMSGPGIYLMRWETLLDDALITPGTPHGPIRKGKDVKGQKSWGKTGSESTKDGWDAGAISREEERVVPEAPDVTAVMDALGASFRKAVNRAVGDVGPPTPPDSTSG</sequence>
<gene>
    <name evidence="4" type="ORF">VSDG_03055</name>
</gene>
<dbReference type="STRING" id="252740.A0A423W8U6"/>
<comment type="caution">
    <text evidence="4">The sequence shown here is derived from an EMBL/GenBank/DDBJ whole genome shotgun (WGS) entry which is preliminary data.</text>
</comment>
<dbReference type="AlphaFoldDB" id="A0A423W8U6"/>
<name>A0A423W8U6_CYTCH</name>
<evidence type="ECO:0000259" key="2">
    <source>
        <dbReference type="Pfam" id="PF12825"/>
    </source>
</evidence>
<keyword evidence="5" id="KW-1185">Reference proteome</keyword>
<evidence type="ECO:0000259" key="3">
    <source>
        <dbReference type="Pfam" id="PF12828"/>
    </source>
</evidence>
<dbReference type="EMBL" id="LJZO01000010">
    <property type="protein sequence ID" value="ROV99725.1"/>
    <property type="molecule type" value="Genomic_DNA"/>
</dbReference>
<dbReference type="Proteomes" id="UP000284375">
    <property type="component" value="Unassembled WGS sequence"/>
</dbReference>
<dbReference type="InterPro" id="IPR024555">
    <property type="entry name" value="PX-associated"/>
</dbReference>
<organism evidence="4 5">
    <name type="scientific">Cytospora chrysosperma</name>
    <name type="common">Cytospora canker fungus</name>
    <name type="synonym">Sphaeria chrysosperma</name>
    <dbReference type="NCBI Taxonomy" id="252740"/>
    <lineage>
        <taxon>Eukaryota</taxon>
        <taxon>Fungi</taxon>
        <taxon>Dikarya</taxon>
        <taxon>Ascomycota</taxon>
        <taxon>Pezizomycotina</taxon>
        <taxon>Sordariomycetes</taxon>
        <taxon>Sordariomycetidae</taxon>
        <taxon>Diaporthales</taxon>
        <taxon>Cytosporaceae</taxon>
        <taxon>Cytospora</taxon>
    </lineage>
</organism>
<proteinExistence type="predicted"/>